<reference evidence="2 3" key="1">
    <citation type="submission" date="2016-01" db="EMBL/GenBank/DDBJ databases">
        <title>The new phylogeny of the genus Mycobacterium.</title>
        <authorList>
            <person name="Tarcisio F."/>
            <person name="Conor M."/>
            <person name="Antonella G."/>
            <person name="Elisabetta G."/>
            <person name="Giulia F.S."/>
            <person name="Sara T."/>
            <person name="Anna F."/>
            <person name="Clotilde B."/>
            <person name="Roberto B."/>
            <person name="Veronica D.S."/>
            <person name="Fabio R."/>
            <person name="Monica P."/>
            <person name="Olivier J."/>
            <person name="Enrico T."/>
            <person name="Nicola S."/>
        </authorList>
    </citation>
    <scope>NUCLEOTIDE SEQUENCE [LARGE SCALE GENOMIC DNA]</scope>
    <source>
        <strain evidence="2 3">DSM 43505</strain>
    </source>
</reference>
<evidence type="ECO:0000313" key="2">
    <source>
        <dbReference type="EMBL" id="ORV65385.1"/>
    </source>
</evidence>
<organism evidence="2 3">
    <name type="scientific">Mycobacterium gastri</name>
    <dbReference type="NCBI Taxonomy" id="1777"/>
    <lineage>
        <taxon>Bacteria</taxon>
        <taxon>Bacillati</taxon>
        <taxon>Actinomycetota</taxon>
        <taxon>Actinomycetes</taxon>
        <taxon>Mycobacteriales</taxon>
        <taxon>Mycobacteriaceae</taxon>
        <taxon>Mycobacterium</taxon>
    </lineage>
</organism>
<dbReference type="EMBL" id="LQOX01000124">
    <property type="protein sequence ID" value="ORV65385.1"/>
    <property type="molecule type" value="Genomic_DNA"/>
</dbReference>
<evidence type="ECO:0000256" key="1">
    <source>
        <dbReference type="ARBA" id="ARBA00022649"/>
    </source>
</evidence>
<name>A0A1X1V8K4_MYCGS</name>
<sequence>MATKTISIDLEAYERLRAARRAPTESFSQVIKRAHWRNEAPTAAALLDALDELPTVPDDVLARLDEAQHTDTPPEDLWRSG</sequence>
<dbReference type="RefSeq" id="WP_036410381.1">
    <property type="nucleotide sequence ID" value="NZ_LQOX01000124.1"/>
</dbReference>
<evidence type="ECO:0000313" key="3">
    <source>
        <dbReference type="Proteomes" id="UP000193738"/>
    </source>
</evidence>
<evidence type="ECO:0008006" key="4">
    <source>
        <dbReference type="Google" id="ProtNLM"/>
    </source>
</evidence>
<dbReference type="InterPro" id="IPR003847">
    <property type="entry name" value="Put_antitoxin"/>
</dbReference>
<dbReference type="Proteomes" id="UP000193738">
    <property type="component" value="Unassembled WGS sequence"/>
</dbReference>
<keyword evidence="3" id="KW-1185">Reference proteome</keyword>
<keyword evidence="1" id="KW-1277">Toxin-antitoxin system</keyword>
<dbReference type="AlphaFoldDB" id="A0A1X1V8K4"/>
<protein>
    <recommendedName>
        <fullName evidence="4">Antitoxin</fullName>
    </recommendedName>
</protein>
<proteinExistence type="predicted"/>
<gene>
    <name evidence="2" type="ORF">AWC07_13665</name>
</gene>
<dbReference type="Pfam" id="PF02697">
    <property type="entry name" value="VAPB_antitox"/>
    <property type="match status" value="1"/>
</dbReference>
<accession>A0A1X1V8K4</accession>
<comment type="caution">
    <text evidence="2">The sequence shown here is derived from an EMBL/GenBank/DDBJ whole genome shotgun (WGS) entry which is preliminary data.</text>
</comment>
<dbReference type="STRING" id="1777.AWC07_13665"/>